<dbReference type="CDD" id="cd00593">
    <property type="entry name" value="RIBOc"/>
    <property type="match status" value="1"/>
</dbReference>
<dbReference type="GO" id="GO:0046872">
    <property type="term" value="F:metal ion binding"/>
    <property type="evidence" value="ECO:0007669"/>
    <property type="project" value="UniProtKB-KW"/>
</dbReference>
<dbReference type="FunFam" id="1.10.1520.10:FF:000001">
    <property type="entry name" value="Ribonuclease 3"/>
    <property type="match status" value="1"/>
</dbReference>
<comment type="catalytic activity">
    <reaction evidence="1 9">
        <text>Endonucleolytic cleavage to 5'-phosphomonoester.</text>
        <dbReference type="EC" id="3.1.26.3"/>
    </reaction>
</comment>
<comment type="function">
    <text evidence="9">Digests double-stranded RNA. Involved in the processing of primary rRNA transcript to yield the immediate precursors to the large and small rRNAs (23S and 16S). Processes some mRNAs, and tRNAs when they are encoded in the rRNA operon. Processes pre-crRNA and tracrRNA of type II CRISPR loci if present in the organism.</text>
</comment>
<dbReference type="PANTHER" id="PTHR11207:SF0">
    <property type="entry name" value="RIBONUCLEASE 3"/>
    <property type="match status" value="1"/>
</dbReference>
<feature type="domain" description="DRBM" evidence="10">
    <location>
        <begin position="157"/>
        <end position="226"/>
    </location>
</feature>
<dbReference type="EMBL" id="FTOQ01000001">
    <property type="protein sequence ID" value="SIS56157.1"/>
    <property type="molecule type" value="Genomic_DNA"/>
</dbReference>
<dbReference type="InterPro" id="IPR036389">
    <property type="entry name" value="RNase_III_sf"/>
</dbReference>
<feature type="binding site" evidence="9">
    <location>
        <position position="118"/>
    </location>
    <ligand>
        <name>Mg(2+)</name>
        <dbReference type="ChEBI" id="CHEBI:18420"/>
    </ligand>
</feature>
<feature type="active site" evidence="9">
    <location>
        <position position="49"/>
    </location>
</feature>
<feature type="binding site" evidence="9">
    <location>
        <position position="121"/>
    </location>
    <ligand>
        <name>Mg(2+)</name>
        <dbReference type="ChEBI" id="CHEBI:18420"/>
    </ligand>
</feature>
<dbReference type="SUPFAM" id="SSF54768">
    <property type="entry name" value="dsRNA-binding domain-like"/>
    <property type="match status" value="1"/>
</dbReference>
<dbReference type="STRING" id="633194.SAMN05421759_101434"/>
<dbReference type="PROSITE" id="PS50142">
    <property type="entry name" value="RNASE_3_2"/>
    <property type="match status" value="1"/>
</dbReference>
<dbReference type="GO" id="GO:0005737">
    <property type="term" value="C:cytoplasm"/>
    <property type="evidence" value="ECO:0007669"/>
    <property type="project" value="UniProtKB-SubCell"/>
</dbReference>
<proteinExistence type="inferred from homology"/>
<dbReference type="Pfam" id="PF14622">
    <property type="entry name" value="Ribonucleas_3_3"/>
    <property type="match status" value="1"/>
</dbReference>
<dbReference type="GO" id="GO:0004525">
    <property type="term" value="F:ribonuclease III activity"/>
    <property type="evidence" value="ECO:0007669"/>
    <property type="project" value="UniProtKB-UniRule"/>
</dbReference>
<protein>
    <recommendedName>
        <fullName evidence="9">Ribonuclease 3</fullName>
        <ecNumber evidence="9">3.1.26.3</ecNumber>
    </recommendedName>
    <alternativeName>
        <fullName evidence="9">Ribonuclease III</fullName>
        <shortName evidence="9">RNase III</shortName>
    </alternativeName>
</protein>
<evidence type="ECO:0000256" key="7">
    <source>
        <dbReference type="ARBA" id="ARBA00022801"/>
    </source>
</evidence>
<evidence type="ECO:0000259" key="10">
    <source>
        <dbReference type="PROSITE" id="PS50137"/>
    </source>
</evidence>
<dbReference type="SMART" id="SM00358">
    <property type="entry name" value="DSRM"/>
    <property type="match status" value="1"/>
</dbReference>
<dbReference type="SMART" id="SM00535">
    <property type="entry name" value="RIBOc"/>
    <property type="match status" value="1"/>
</dbReference>
<keyword evidence="13" id="KW-1185">Reference proteome</keyword>
<evidence type="ECO:0000256" key="2">
    <source>
        <dbReference type="ARBA" id="ARBA00010183"/>
    </source>
</evidence>
<dbReference type="InterPro" id="IPR011907">
    <property type="entry name" value="RNase_III"/>
</dbReference>
<keyword evidence="3 9" id="KW-0698">rRNA processing</keyword>
<feature type="domain" description="RNase III" evidence="11">
    <location>
        <begin position="7"/>
        <end position="132"/>
    </location>
</feature>
<comment type="cofactor">
    <cofactor evidence="9">
        <name>Mg(2+)</name>
        <dbReference type="ChEBI" id="CHEBI:18420"/>
    </cofactor>
</comment>
<dbReference type="PROSITE" id="PS00517">
    <property type="entry name" value="RNASE_3_1"/>
    <property type="match status" value="1"/>
</dbReference>
<dbReference type="OrthoDB" id="9805026at2"/>
<evidence type="ECO:0000256" key="4">
    <source>
        <dbReference type="ARBA" id="ARBA00022664"/>
    </source>
</evidence>
<evidence type="ECO:0000259" key="11">
    <source>
        <dbReference type="PROSITE" id="PS50142"/>
    </source>
</evidence>
<evidence type="ECO:0000313" key="12">
    <source>
        <dbReference type="EMBL" id="SIS56157.1"/>
    </source>
</evidence>
<dbReference type="AlphaFoldDB" id="A0A1N7K3N1"/>
<reference evidence="13" key="1">
    <citation type="submission" date="2017-01" db="EMBL/GenBank/DDBJ databases">
        <authorList>
            <person name="Varghese N."/>
            <person name="Submissions S."/>
        </authorList>
    </citation>
    <scope>NUCLEOTIDE SEQUENCE [LARGE SCALE GENOMIC DNA]</scope>
    <source>
        <strain evidence="13">DSM 29430</strain>
    </source>
</reference>
<keyword evidence="5 9" id="KW-0540">Nuclease</keyword>
<gene>
    <name evidence="9" type="primary">rnc</name>
    <name evidence="12" type="ORF">SAMN05421759_101434</name>
</gene>
<dbReference type="GO" id="GO:0019843">
    <property type="term" value="F:rRNA binding"/>
    <property type="evidence" value="ECO:0007669"/>
    <property type="project" value="UniProtKB-KW"/>
</dbReference>
<comment type="similarity">
    <text evidence="2">Belongs to the ribonuclease III family.</text>
</comment>
<dbReference type="SUPFAM" id="SSF69065">
    <property type="entry name" value="RNase III domain-like"/>
    <property type="match status" value="1"/>
</dbReference>
<dbReference type="GO" id="GO:0006364">
    <property type="term" value="P:rRNA processing"/>
    <property type="evidence" value="ECO:0007669"/>
    <property type="project" value="UniProtKB-UniRule"/>
</dbReference>
<keyword evidence="7 9" id="KW-0378">Hydrolase</keyword>
<dbReference type="GO" id="GO:0008033">
    <property type="term" value="P:tRNA processing"/>
    <property type="evidence" value="ECO:0007669"/>
    <property type="project" value="UniProtKB-KW"/>
</dbReference>
<comment type="subunit">
    <text evidence="9">Homodimer.</text>
</comment>
<evidence type="ECO:0000256" key="5">
    <source>
        <dbReference type="ARBA" id="ARBA00022722"/>
    </source>
</evidence>
<evidence type="ECO:0000256" key="9">
    <source>
        <dbReference type="HAMAP-Rule" id="MF_00104"/>
    </source>
</evidence>
<dbReference type="PANTHER" id="PTHR11207">
    <property type="entry name" value="RIBONUCLEASE III"/>
    <property type="match status" value="1"/>
</dbReference>
<dbReference type="InterPro" id="IPR000999">
    <property type="entry name" value="RNase_III_dom"/>
</dbReference>
<evidence type="ECO:0000256" key="3">
    <source>
        <dbReference type="ARBA" id="ARBA00022552"/>
    </source>
</evidence>
<dbReference type="GO" id="GO:0003725">
    <property type="term" value="F:double-stranded RNA binding"/>
    <property type="evidence" value="ECO:0007669"/>
    <property type="project" value="TreeGrafter"/>
</dbReference>
<keyword evidence="8 9" id="KW-0694">RNA-binding</keyword>
<keyword evidence="9" id="KW-0819">tRNA processing</keyword>
<evidence type="ECO:0000256" key="1">
    <source>
        <dbReference type="ARBA" id="ARBA00000109"/>
    </source>
</evidence>
<evidence type="ECO:0000313" key="13">
    <source>
        <dbReference type="Proteomes" id="UP000186684"/>
    </source>
</evidence>
<dbReference type="EC" id="3.1.26.3" evidence="9"/>
<organism evidence="12 13">
    <name type="scientific">Roseivivax lentus</name>
    <dbReference type="NCBI Taxonomy" id="633194"/>
    <lineage>
        <taxon>Bacteria</taxon>
        <taxon>Pseudomonadati</taxon>
        <taxon>Pseudomonadota</taxon>
        <taxon>Alphaproteobacteria</taxon>
        <taxon>Rhodobacterales</taxon>
        <taxon>Roseobacteraceae</taxon>
        <taxon>Roseivivax</taxon>
    </lineage>
</organism>
<dbReference type="Pfam" id="PF00035">
    <property type="entry name" value="dsrm"/>
    <property type="match status" value="1"/>
</dbReference>
<evidence type="ECO:0000256" key="6">
    <source>
        <dbReference type="ARBA" id="ARBA00022759"/>
    </source>
</evidence>
<comment type="subcellular location">
    <subcellularLocation>
        <location evidence="9">Cytoplasm</location>
    </subcellularLocation>
</comment>
<keyword evidence="4 9" id="KW-0507">mRNA processing</keyword>
<keyword evidence="9" id="KW-0699">rRNA-binding</keyword>
<dbReference type="Gene3D" id="3.30.160.20">
    <property type="match status" value="1"/>
</dbReference>
<dbReference type="RefSeq" id="WP_076444523.1">
    <property type="nucleotide sequence ID" value="NZ_FTOQ01000001.1"/>
</dbReference>
<accession>A0A1N7K3N1</accession>
<dbReference type="Gene3D" id="1.10.1520.10">
    <property type="entry name" value="Ribonuclease III domain"/>
    <property type="match status" value="1"/>
</dbReference>
<dbReference type="GO" id="GO:0006397">
    <property type="term" value="P:mRNA processing"/>
    <property type="evidence" value="ECO:0007669"/>
    <property type="project" value="UniProtKB-UniRule"/>
</dbReference>
<evidence type="ECO:0000256" key="8">
    <source>
        <dbReference type="ARBA" id="ARBA00022884"/>
    </source>
</evidence>
<dbReference type="HAMAP" id="MF_00104">
    <property type="entry name" value="RNase_III"/>
    <property type="match status" value="1"/>
</dbReference>
<dbReference type="CDD" id="cd10845">
    <property type="entry name" value="DSRM_RNAse_III_family"/>
    <property type="match status" value="1"/>
</dbReference>
<keyword evidence="9" id="KW-0460">Magnesium</keyword>
<dbReference type="GO" id="GO:0010468">
    <property type="term" value="P:regulation of gene expression"/>
    <property type="evidence" value="ECO:0007669"/>
    <property type="project" value="TreeGrafter"/>
</dbReference>
<dbReference type="Proteomes" id="UP000186684">
    <property type="component" value="Unassembled WGS sequence"/>
</dbReference>
<name>A0A1N7K3N1_9RHOB</name>
<keyword evidence="9" id="KW-0963">Cytoplasm</keyword>
<keyword evidence="9" id="KW-0479">Metal-binding</keyword>
<feature type="active site" evidence="9">
    <location>
        <position position="121"/>
    </location>
</feature>
<dbReference type="InterPro" id="IPR014720">
    <property type="entry name" value="dsRBD_dom"/>
</dbReference>
<dbReference type="PROSITE" id="PS50137">
    <property type="entry name" value="DS_RBD"/>
    <property type="match status" value="1"/>
</dbReference>
<keyword evidence="6 9" id="KW-0255">Endonuclease</keyword>
<dbReference type="NCBIfam" id="TIGR02191">
    <property type="entry name" value="RNaseIII"/>
    <property type="match status" value="1"/>
</dbReference>
<feature type="binding site" evidence="9">
    <location>
        <position position="45"/>
    </location>
    <ligand>
        <name>Mg(2+)</name>
        <dbReference type="ChEBI" id="CHEBI:18420"/>
    </ligand>
</feature>
<sequence>MKRSAELAELETRLGVRFRNVALLREALTHASMSGPNRSDNQRLEFLGDRVLGLVMSEALLERDRAASEGQLAPRYNALVRKETCADVAREAGIGDALKLGRSERLSGGRRKMALLGDAMEAVIAAVYVDQGFEIAKAMVLRLWGARIDGVEKDARDAKTALQEWAQARGLPPPAYIETARSGPDHAPVFTIEARLESGETAAAAAGSKRQAEQKAAEALLAAVDRAPS</sequence>